<dbReference type="Proteomes" id="UP000650511">
    <property type="component" value="Unassembled WGS sequence"/>
</dbReference>
<evidence type="ECO:0000259" key="6">
    <source>
        <dbReference type="Pfam" id="PF04542"/>
    </source>
</evidence>
<dbReference type="InterPro" id="IPR039425">
    <property type="entry name" value="RNA_pol_sigma-70-like"/>
</dbReference>
<dbReference type="Pfam" id="PF08281">
    <property type="entry name" value="Sigma70_r4_2"/>
    <property type="match status" value="1"/>
</dbReference>
<evidence type="ECO:0000259" key="7">
    <source>
        <dbReference type="Pfam" id="PF08281"/>
    </source>
</evidence>
<dbReference type="NCBIfam" id="TIGR02937">
    <property type="entry name" value="sigma70-ECF"/>
    <property type="match status" value="1"/>
</dbReference>
<keyword evidence="9" id="KW-1185">Reference proteome</keyword>
<evidence type="ECO:0000313" key="9">
    <source>
        <dbReference type="Proteomes" id="UP000650511"/>
    </source>
</evidence>
<organism evidence="8 9">
    <name type="scientific">Egicoccus halophilus</name>
    <dbReference type="NCBI Taxonomy" id="1670830"/>
    <lineage>
        <taxon>Bacteria</taxon>
        <taxon>Bacillati</taxon>
        <taxon>Actinomycetota</taxon>
        <taxon>Nitriliruptoria</taxon>
        <taxon>Egicoccales</taxon>
        <taxon>Egicoccaceae</taxon>
        <taxon>Egicoccus</taxon>
    </lineage>
</organism>
<evidence type="ECO:0008006" key="10">
    <source>
        <dbReference type="Google" id="ProtNLM"/>
    </source>
</evidence>
<dbReference type="AlphaFoldDB" id="A0A8J3EX33"/>
<proteinExistence type="inferred from homology"/>
<dbReference type="InterPro" id="IPR013325">
    <property type="entry name" value="RNA_pol_sigma_r2"/>
</dbReference>
<dbReference type="InterPro" id="IPR014284">
    <property type="entry name" value="RNA_pol_sigma-70_dom"/>
</dbReference>
<evidence type="ECO:0000256" key="5">
    <source>
        <dbReference type="ARBA" id="ARBA00023163"/>
    </source>
</evidence>
<dbReference type="SUPFAM" id="SSF88946">
    <property type="entry name" value="Sigma2 domain of RNA polymerase sigma factors"/>
    <property type="match status" value="1"/>
</dbReference>
<feature type="domain" description="RNA polymerase sigma-70 region 2" evidence="6">
    <location>
        <begin position="18"/>
        <end position="78"/>
    </location>
</feature>
<evidence type="ECO:0000256" key="4">
    <source>
        <dbReference type="ARBA" id="ARBA00023125"/>
    </source>
</evidence>
<reference evidence="8" key="1">
    <citation type="journal article" date="2014" name="Int. J. Syst. Evol. Microbiol.">
        <title>Complete genome sequence of Corynebacterium casei LMG S-19264T (=DSM 44701T), isolated from a smear-ripened cheese.</title>
        <authorList>
            <consortium name="US DOE Joint Genome Institute (JGI-PGF)"/>
            <person name="Walter F."/>
            <person name="Albersmeier A."/>
            <person name="Kalinowski J."/>
            <person name="Ruckert C."/>
        </authorList>
    </citation>
    <scope>NUCLEOTIDE SEQUENCE</scope>
    <source>
        <strain evidence="8">CGMCC 1.14988</strain>
    </source>
</reference>
<reference evidence="8" key="2">
    <citation type="submission" date="2020-09" db="EMBL/GenBank/DDBJ databases">
        <authorList>
            <person name="Sun Q."/>
            <person name="Zhou Y."/>
        </authorList>
    </citation>
    <scope>NUCLEOTIDE SEQUENCE</scope>
    <source>
        <strain evidence="8">CGMCC 1.14988</strain>
    </source>
</reference>
<evidence type="ECO:0000256" key="2">
    <source>
        <dbReference type="ARBA" id="ARBA00023015"/>
    </source>
</evidence>
<dbReference type="InterPro" id="IPR007627">
    <property type="entry name" value="RNA_pol_sigma70_r2"/>
</dbReference>
<dbReference type="EMBL" id="BMHA01000004">
    <property type="protein sequence ID" value="GGI04965.1"/>
    <property type="molecule type" value="Genomic_DNA"/>
</dbReference>
<dbReference type="PANTHER" id="PTHR43133:SF50">
    <property type="entry name" value="ECF RNA POLYMERASE SIGMA FACTOR SIGM"/>
    <property type="match status" value="1"/>
</dbReference>
<accession>A0A8J3EX33</accession>
<evidence type="ECO:0000313" key="8">
    <source>
        <dbReference type="EMBL" id="GGI04965.1"/>
    </source>
</evidence>
<keyword evidence="5" id="KW-0804">Transcription</keyword>
<dbReference type="Gene3D" id="1.10.10.10">
    <property type="entry name" value="Winged helix-like DNA-binding domain superfamily/Winged helix DNA-binding domain"/>
    <property type="match status" value="1"/>
</dbReference>
<dbReference type="Gene3D" id="1.10.1740.10">
    <property type="match status" value="1"/>
</dbReference>
<dbReference type="InterPro" id="IPR036388">
    <property type="entry name" value="WH-like_DNA-bd_sf"/>
</dbReference>
<comment type="similarity">
    <text evidence="1">Belongs to the sigma-70 factor family. ECF subfamily.</text>
</comment>
<evidence type="ECO:0000256" key="3">
    <source>
        <dbReference type="ARBA" id="ARBA00023082"/>
    </source>
</evidence>
<protein>
    <recommendedName>
        <fullName evidence="10">RNA polymerase sigma-70 factor, ECF subfamily</fullName>
    </recommendedName>
</protein>
<keyword evidence="4" id="KW-0238">DNA-binding</keyword>
<dbReference type="Pfam" id="PF04542">
    <property type="entry name" value="Sigma70_r2"/>
    <property type="match status" value="1"/>
</dbReference>
<name>A0A8J3EX33_9ACTN</name>
<evidence type="ECO:0000256" key="1">
    <source>
        <dbReference type="ARBA" id="ARBA00010641"/>
    </source>
</evidence>
<dbReference type="SUPFAM" id="SSF88659">
    <property type="entry name" value="Sigma3 and sigma4 domains of RNA polymerase sigma factors"/>
    <property type="match status" value="1"/>
</dbReference>
<dbReference type="GO" id="GO:0006352">
    <property type="term" value="P:DNA-templated transcription initiation"/>
    <property type="evidence" value="ECO:0007669"/>
    <property type="project" value="InterPro"/>
</dbReference>
<dbReference type="InterPro" id="IPR013249">
    <property type="entry name" value="RNA_pol_sigma70_r4_t2"/>
</dbReference>
<dbReference type="PANTHER" id="PTHR43133">
    <property type="entry name" value="RNA POLYMERASE ECF-TYPE SIGMA FACTO"/>
    <property type="match status" value="1"/>
</dbReference>
<dbReference type="CDD" id="cd06171">
    <property type="entry name" value="Sigma70_r4"/>
    <property type="match status" value="1"/>
</dbReference>
<dbReference type="GO" id="GO:0016987">
    <property type="term" value="F:sigma factor activity"/>
    <property type="evidence" value="ECO:0007669"/>
    <property type="project" value="UniProtKB-KW"/>
</dbReference>
<dbReference type="GO" id="GO:0003677">
    <property type="term" value="F:DNA binding"/>
    <property type="evidence" value="ECO:0007669"/>
    <property type="project" value="UniProtKB-KW"/>
</dbReference>
<keyword evidence="3" id="KW-0731">Sigma factor</keyword>
<comment type="caution">
    <text evidence="8">The sequence shown here is derived from an EMBL/GenBank/DDBJ whole genome shotgun (WGS) entry which is preliminary data.</text>
</comment>
<feature type="domain" description="RNA polymerase sigma factor 70 region 4 type 2" evidence="7">
    <location>
        <begin position="103"/>
        <end position="155"/>
    </location>
</feature>
<keyword evidence="2" id="KW-0805">Transcription regulation</keyword>
<gene>
    <name evidence="8" type="ORF">GCM10011354_11720</name>
</gene>
<sequence length="173" mass="19462">MVGEALEAQERFCAAAWPRLVGAMAHYCGDVHVAEELVQEALLRACRRWSHVSTLESPEGWTYRVAVNLANSAWRRRRAQRRARERHGPSGTVVDPDPVEDQLWVRSALRELSVEQREAVILRYLLDLSAEQAADVLGTTPGAVRARTHRAVERLRSQLRPSSVTTEEISDGQ</sequence>
<dbReference type="InterPro" id="IPR013324">
    <property type="entry name" value="RNA_pol_sigma_r3/r4-like"/>
</dbReference>